<sequence length="64" mass="7803">MAKFTVTYNRKVQTVQYENMTVELTAEFDDEETPYWDAWKQVRDKVHEWINNELESMGLSRRPF</sequence>
<dbReference type="AlphaFoldDB" id="A0A0F9IKD7"/>
<organism evidence="1">
    <name type="scientific">marine sediment metagenome</name>
    <dbReference type="NCBI Taxonomy" id="412755"/>
    <lineage>
        <taxon>unclassified sequences</taxon>
        <taxon>metagenomes</taxon>
        <taxon>ecological metagenomes</taxon>
    </lineage>
</organism>
<dbReference type="EMBL" id="LAZR01012198">
    <property type="protein sequence ID" value="KKM28062.1"/>
    <property type="molecule type" value="Genomic_DNA"/>
</dbReference>
<proteinExistence type="predicted"/>
<evidence type="ECO:0000313" key="1">
    <source>
        <dbReference type="EMBL" id="KKM28062.1"/>
    </source>
</evidence>
<protein>
    <submittedName>
        <fullName evidence="1">Uncharacterized protein</fullName>
    </submittedName>
</protein>
<reference evidence="1" key="1">
    <citation type="journal article" date="2015" name="Nature">
        <title>Complex archaea that bridge the gap between prokaryotes and eukaryotes.</title>
        <authorList>
            <person name="Spang A."/>
            <person name="Saw J.H."/>
            <person name="Jorgensen S.L."/>
            <person name="Zaremba-Niedzwiedzka K."/>
            <person name="Martijn J."/>
            <person name="Lind A.E."/>
            <person name="van Eijk R."/>
            <person name="Schleper C."/>
            <person name="Guy L."/>
            <person name="Ettema T.J."/>
        </authorList>
    </citation>
    <scope>NUCLEOTIDE SEQUENCE</scope>
</reference>
<accession>A0A0F9IKD7</accession>
<name>A0A0F9IKD7_9ZZZZ</name>
<gene>
    <name evidence="1" type="ORF">LCGC14_1568430</name>
</gene>
<comment type="caution">
    <text evidence="1">The sequence shown here is derived from an EMBL/GenBank/DDBJ whole genome shotgun (WGS) entry which is preliminary data.</text>
</comment>